<dbReference type="RefSeq" id="WP_069035015.1">
    <property type="nucleotide sequence ID" value="NZ_MDKC01000035.1"/>
</dbReference>
<reference evidence="1 2" key="1">
    <citation type="submission" date="2016-07" db="EMBL/GenBank/DDBJ databases">
        <authorList>
            <person name="Townsley L."/>
            <person name="Shank E.A."/>
        </authorList>
    </citation>
    <scope>NUCLEOTIDE SEQUENCE [LARGE SCALE GENOMIC DNA]</scope>
    <source>
        <strain evidence="1 2">CH01</strain>
    </source>
</reference>
<dbReference type="EMBL" id="MDKC01000035">
    <property type="protein sequence ID" value="ODG90116.1"/>
    <property type="molecule type" value="Genomic_DNA"/>
</dbReference>
<keyword evidence="2" id="KW-1185">Reference proteome</keyword>
<organism evidence="1 2">
    <name type="scientific">Gottfriedia luciferensis</name>
    <dbReference type="NCBI Taxonomy" id="178774"/>
    <lineage>
        <taxon>Bacteria</taxon>
        <taxon>Bacillati</taxon>
        <taxon>Bacillota</taxon>
        <taxon>Bacilli</taxon>
        <taxon>Bacillales</taxon>
        <taxon>Bacillaceae</taxon>
        <taxon>Gottfriedia</taxon>
    </lineage>
</organism>
<sequence>MHEKPIYLIKPRIFTSDKYYKVYVKGASLIFVKLGGQFYVENAVEEQHFILGLVFSFFRKKVFAKKRSVFEANMDKEIEINPDSLLAKKSNFKIDLNSLKSIQINNHPTFHSGWEDNGSVKMTLINGKNLKFNIPKSVSTKSIIAIFESENLPIQNVF</sequence>
<gene>
    <name evidence="1" type="ORF">BED47_12305</name>
</gene>
<protein>
    <submittedName>
        <fullName evidence="1">Uncharacterized protein</fullName>
    </submittedName>
</protein>
<comment type="caution">
    <text evidence="1">The sequence shown here is derived from an EMBL/GenBank/DDBJ whole genome shotgun (WGS) entry which is preliminary data.</text>
</comment>
<dbReference type="Proteomes" id="UP000094580">
    <property type="component" value="Unassembled WGS sequence"/>
</dbReference>
<name>A0ABX2ZLK8_9BACI</name>
<proteinExistence type="predicted"/>
<accession>A0ABX2ZLK8</accession>
<evidence type="ECO:0000313" key="1">
    <source>
        <dbReference type="EMBL" id="ODG90116.1"/>
    </source>
</evidence>
<evidence type="ECO:0000313" key="2">
    <source>
        <dbReference type="Proteomes" id="UP000094580"/>
    </source>
</evidence>